<protein>
    <submittedName>
        <fullName evidence="1">Uncharacterized protein</fullName>
    </submittedName>
</protein>
<name>A0ACC2PSE1_9HYME</name>
<evidence type="ECO:0000313" key="2">
    <source>
        <dbReference type="Proteomes" id="UP001239111"/>
    </source>
</evidence>
<comment type="caution">
    <text evidence="1">The sequence shown here is derived from an EMBL/GenBank/DDBJ whole genome shotgun (WGS) entry which is preliminary data.</text>
</comment>
<dbReference type="EMBL" id="CM056741">
    <property type="protein sequence ID" value="KAJ8686327.1"/>
    <property type="molecule type" value="Genomic_DNA"/>
</dbReference>
<reference evidence="1" key="1">
    <citation type="submission" date="2023-04" db="EMBL/GenBank/DDBJ databases">
        <title>A chromosome-level genome assembly of the parasitoid wasp Eretmocerus hayati.</title>
        <authorList>
            <person name="Zhong Y."/>
            <person name="Liu S."/>
            <person name="Liu Y."/>
        </authorList>
    </citation>
    <scope>NUCLEOTIDE SEQUENCE</scope>
    <source>
        <strain evidence="1">ZJU_SS_LIU_2023</strain>
    </source>
</reference>
<organism evidence="1 2">
    <name type="scientific">Eretmocerus hayati</name>
    <dbReference type="NCBI Taxonomy" id="131215"/>
    <lineage>
        <taxon>Eukaryota</taxon>
        <taxon>Metazoa</taxon>
        <taxon>Ecdysozoa</taxon>
        <taxon>Arthropoda</taxon>
        <taxon>Hexapoda</taxon>
        <taxon>Insecta</taxon>
        <taxon>Pterygota</taxon>
        <taxon>Neoptera</taxon>
        <taxon>Endopterygota</taxon>
        <taxon>Hymenoptera</taxon>
        <taxon>Apocrita</taxon>
        <taxon>Proctotrupomorpha</taxon>
        <taxon>Chalcidoidea</taxon>
        <taxon>Aphelinidae</taxon>
        <taxon>Aphelininae</taxon>
        <taxon>Eretmocerus</taxon>
    </lineage>
</organism>
<keyword evidence="2" id="KW-1185">Reference proteome</keyword>
<proteinExistence type="predicted"/>
<gene>
    <name evidence="1" type="ORF">QAD02_022121</name>
</gene>
<sequence>MGASLRILAVLLYKNFLVLRGQWKSTIFKAFLGPVVLIVVGWMTMFGSLLVTSSNGNDTKYPPQPAVDPPIFFQDDVNVYFAPNNDFAMEVMSKSSRCLGVNKRNYRSFSTEEELINSMSETIDEDKIVLIFDEAMDKSKNKLHYKIRSRHVNDLEPFDNQFNIERYYASDAFTKIQSCVDMSFIQMKMNSTIQEPKIFYQKMPEPSRVEQKEVDNTMLRLFCWMVAVGLMIPVLSLVSDAANEKFLGINVLMSMNGVSNALSLLSWLFAGLIYITLFCTLPLMVGLFISKIYANHKDMIFFMHRSNMFLFWTAFTIHIAHSLAFGLHVSAYFSSSLFVTLGLLVINFGSLIMQQIILKNDSHSLVPYLGVLFPDLLLSRVVEEMTLYESLGQGIHCSNIFQVQKSSYKVGGSFGMVMVLSTIGILTHILLTIYIYEIHPGKYGVGKPAFFFLKRKSRSGSERVIEDPKFNAIDTGDLFEPVARGTYEPGIQMRNLRKIYKGSLFNQSEVHALRGVSVDFYKGQITALLGHNGAGKTTMMSILSGMTSPSHGVVFINSKDVSNDTHKILRDMGLCTQENMVFPNLSVYQQLLIFSMLKNNNNSKSSNEHGVQLLLQSLRLFEKRHCMANKLSGGQKRRLCLSMALVGEGNVIILDEPTSGLDPENRRLIWDVILKMRENRTILISTHDMEEADILGDRIAIMHAGQLRSYGTPMFLKRIVGHGNVEVTLSTEPWCDMNNVCNELNNQMRVVNESSGKMVVCVPNTSDLPDSLDRLESKKTLLGVSGLSVSLISLEQVFLRVTQDKDGSSKVSQNLPMVTTNSPRPSFLQQFHGLLIKKAIYCRKNVSMFVVMMLLTFLAIFFIYFHMEALILSEREGKNFSINLDIYSDSQIFYQSQDVNLGQKYEQTVNELGSTAKKIQGTSLDDDLMEIGRKDINSYHRYVIAAANFTKTTEGAISGIALYSSSASFSWPISLNLLTNAILKSLAGDDYSISLTSHQLPYRSAAYVDEVPVALAWMISTLLMFLLYIMVALIVIHPVLENSANVKQLQRMTGASGLTYWGSMMAFDMVTLLLVMTLIIAAFVGFDISFGLHMFGLYET</sequence>
<accession>A0ACC2PSE1</accession>
<evidence type="ECO:0000313" key="1">
    <source>
        <dbReference type="EMBL" id="KAJ8686327.1"/>
    </source>
</evidence>
<feature type="non-terminal residue" evidence="1">
    <location>
        <position position="1100"/>
    </location>
</feature>
<dbReference type="Proteomes" id="UP001239111">
    <property type="component" value="Chromosome 1"/>
</dbReference>